<organism evidence="3 4">
    <name type="scientific">Aedes albopictus</name>
    <name type="common">Asian tiger mosquito</name>
    <name type="synonym">Stegomyia albopicta</name>
    <dbReference type="NCBI Taxonomy" id="7160"/>
    <lineage>
        <taxon>Eukaryota</taxon>
        <taxon>Metazoa</taxon>
        <taxon>Ecdysozoa</taxon>
        <taxon>Arthropoda</taxon>
        <taxon>Hexapoda</taxon>
        <taxon>Insecta</taxon>
        <taxon>Pterygota</taxon>
        <taxon>Neoptera</taxon>
        <taxon>Endopterygota</taxon>
        <taxon>Diptera</taxon>
        <taxon>Nematocera</taxon>
        <taxon>Culicoidea</taxon>
        <taxon>Culicidae</taxon>
        <taxon>Culicinae</taxon>
        <taxon>Aedini</taxon>
        <taxon>Aedes</taxon>
        <taxon>Stegomyia</taxon>
    </lineage>
</organism>
<dbReference type="InterPro" id="IPR026224">
    <property type="entry name" value="DPCD"/>
</dbReference>
<evidence type="ECO:0000256" key="2">
    <source>
        <dbReference type="ARBA" id="ARBA00020330"/>
    </source>
</evidence>
<reference evidence="4" key="1">
    <citation type="journal article" date="2015" name="Proc. Natl. Acad. Sci. U.S.A.">
        <title>Genome sequence of the Asian Tiger mosquito, Aedes albopictus, reveals insights into its biology, genetics, and evolution.</title>
        <authorList>
            <person name="Chen X.G."/>
            <person name="Jiang X."/>
            <person name="Gu J."/>
            <person name="Xu M."/>
            <person name="Wu Y."/>
            <person name="Deng Y."/>
            <person name="Zhang C."/>
            <person name="Bonizzoni M."/>
            <person name="Dermauw W."/>
            <person name="Vontas J."/>
            <person name="Armbruster P."/>
            <person name="Huang X."/>
            <person name="Yang Y."/>
            <person name="Zhang H."/>
            <person name="He W."/>
            <person name="Peng H."/>
            <person name="Liu Y."/>
            <person name="Wu K."/>
            <person name="Chen J."/>
            <person name="Lirakis M."/>
            <person name="Topalis P."/>
            <person name="Van Leeuwen T."/>
            <person name="Hall A.B."/>
            <person name="Jiang X."/>
            <person name="Thorpe C."/>
            <person name="Mueller R.L."/>
            <person name="Sun C."/>
            <person name="Waterhouse R.M."/>
            <person name="Yan G."/>
            <person name="Tu Z.J."/>
            <person name="Fang X."/>
            <person name="James A.A."/>
        </authorList>
    </citation>
    <scope>NUCLEOTIDE SEQUENCE [LARGE SCALE GENOMIC DNA]</scope>
    <source>
        <strain evidence="4">Foshan</strain>
    </source>
</reference>
<sequence length="210" mass="24171">MSYVEWLAKIRSADKSSAIQGTVRKVHYTFQDGTEMAEEYSTETGCVLRRAWKVRSDLLRKDDWEIELGEPIPKALKNGDEFALQEAATEPLLSKRVTRNCIEWRIRNLPYPLSTYTITCEGDARTITVRTSNKKYFKKIVVPEFQRCNFPPKVEDLMVKHQYNTLIISYKKPPILVEMEKATLTELQSVETVEYDNIQCGDLLKGLIGG</sequence>
<keyword evidence="4" id="KW-1185">Reference proteome</keyword>
<evidence type="ECO:0000313" key="4">
    <source>
        <dbReference type="Proteomes" id="UP000069940"/>
    </source>
</evidence>
<proteinExistence type="inferred from homology"/>
<comment type="similarity">
    <text evidence="1">Belongs to the DPCD family.</text>
</comment>
<dbReference type="Pfam" id="PF14913">
    <property type="entry name" value="DPCD"/>
    <property type="match status" value="1"/>
</dbReference>
<dbReference type="GeneID" id="109401195"/>
<evidence type="ECO:0000256" key="1">
    <source>
        <dbReference type="ARBA" id="ARBA00010597"/>
    </source>
</evidence>
<dbReference type="RefSeq" id="XP_019529215.3">
    <property type="nucleotide sequence ID" value="XM_019673670.4"/>
</dbReference>
<evidence type="ECO:0000313" key="3">
    <source>
        <dbReference type="EnsemblMetazoa" id="AALFPA23_010827.P15254"/>
    </source>
</evidence>
<dbReference type="EnsemblMetazoa" id="AALFPA23_010827.R15254">
    <property type="protein sequence ID" value="AALFPA23_010827.P15254"/>
    <property type="gene ID" value="AALFPA23_010827"/>
</dbReference>
<dbReference type="PRINTS" id="PR02065">
    <property type="entry name" value="PROTEINDPCD"/>
</dbReference>
<accession>A0ABM1YNW1</accession>
<dbReference type="PANTHER" id="PTHR31921">
    <property type="entry name" value="PROTEIN DPCD"/>
    <property type="match status" value="1"/>
</dbReference>
<name>A0ABM1YNW1_AEDAL</name>
<reference evidence="3" key="2">
    <citation type="submission" date="2025-05" db="UniProtKB">
        <authorList>
            <consortium name="EnsemblMetazoa"/>
        </authorList>
    </citation>
    <scope>IDENTIFICATION</scope>
    <source>
        <strain evidence="3">Foshan</strain>
    </source>
</reference>
<protein>
    <recommendedName>
        <fullName evidence="2">Protein DPCD</fullName>
    </recommendedName>
</protein>
<dbReference type="Proteomes" id="UP000069940">
    <property type="component" value="Unassembled WGS sequence"/>
</dbReference>
<dbReference type="PANTHER" id="PTHR31921:SF1">
    <property type="entry name" value="PROTEIN DPCD"/>
    <property type="match status" value="1"/>
</dbReference>